<dbReference type="CDD" id="cd00088">
    <property type="entry name" value="HPT"/>
    <property type="match status" value="1"/>
</dbReference>
<dbReference type="SMART" id="SM00073">
    <property type="entry name" value="HPT"/>
    <property type="match status" value="1"/>
</dbReference>
<dbReference type="PANTHER" id="PTHR45228">
    <property type="entry name" value="CYCLIC DI-GMP PHOSPHODIESTERASE TM_0186-RELATED"/>
    <property type="match status" value="1"/>
</dbReference>
<dbReference type="InterPro" id="IPR052020">
    <property type="entry name" value="Cyclic_di-GMP/3'3'-cGAMP_PDE"/>
</dbReference>
<dbReference type="SUPFAM" id="SSF109604">
    <property type="entry name" value="HD-domain/PDEase-like"/>
    <property type="match status" value="1"/>
</dbReference>
<evidence type="ECO:0000313" key="3">
    <source>
        <dbReference type="EMBL" id="OIR01677.1"/>
    </source>
</evidence>
<dbReference type="Pfam" id="PF13487">
    <property type="entry name" value="HD_5"/>
    <property type="match status" value="1"/>
</dbReference>
<proteinExistence type="predicted"/>
<dbReference type="Gene3D" id="1.10.3210.10">
    <property type="entry name" value="Hypothetical protein af1432"/>
    <property type="match status" value="1"/>
</dbReference>
<dbReference type="CDD" id="cd00077">
    <property type="entry name" value="HDc"/>
    <property type="match status" value="1"/>
</dbReference>
<keyword evidence="3" id="KW-0378">Hydrolase</keyword>
<accession>A0A1J5SBV2</accession>
<dbReference type="InterPro" id="IPR037522">
    <property type="entry name" value="HD_GYP_dom"/>
</dbReference>
<dbReference type="EMBL" id="MLJW01000081">
    <property type="protein sequence ID" value="OIR01677.1"/>
    <property type="molecule type" value="Genomic_DNA"/>
</dbReference>
<reference evidence="3" key="1">
    <citation type="submission" date="2016-10" db="EMBL/GenBank/DDBJ databases">
        <title>Sequence of Gallionella enrichment culture.</title>
        <authorList>
            <person name="Poehlein A."/>
            <person name="Muehling M."/>
            <person name="Daniel R."/>
        </authorList>
    </citation>
    <scope>NUCLEOTIDE SEQUENCE</scope>
</reference>
<protein>
    <submittedName>
        <fullName evidence="3">Cyclic di-GMP phosphodiesterase response regulator RpfG</fullName>
        <ecNumber evidence="3">3.1.4.52</ecNumber>
    </submittedName>
</protein>
<dbReference type="PANTHER" id="PTHR45228:SF4">
    <property type="entry name" value="LIPOPROTEIN"/>
    <property type="match status" value="1"/>
</dbReference>
<gene>
    <name evidence="3" type="primary">rpfG_45</name>
    <name evidence="3" type="ORF">GALL_161790</name>
</gene>
<dbReference type="GO" id="GO:0000160">
    <property type="term" value="P:phosphorelay signal transduction system"/>
    <property type="evidence" value="ECO:0007669"/>
    <property type="project" value="InterPro"/>
</dbReference>
<name>A0A1J5SBV2_9ZZZZ</name>
<dbReference type="InterPro" id="IPR036641">
    <property type="entry name" value="HPT_dom_sf"/>
</dbReference>
<dbReference type="Gene3D" id="1.20.120.160">
    <property type="entry name" value="HPT domain"/>
    <property type="match status" value="1"/>
</dbReference>
<dbReference type="PROSITE" id="PS50894">
    <property type="entry name" value="HPT"/>
    <property type="match status" value="1"/>
</dbReference>
<dbReference type="Pfam" id="PF01627">
    <property type="entry name" value="Hpt"/>
    <property type="match status" value="1"/>
</dbReference>
<dbReference type="GO" id="GO:0071111">
    <property type="term" value="F:cyclic-guanylate-specific phosphodiesterase activity"/>
    <property type="evidence" value="ECO:0007669"/>
    <property type="project" value="UniProtKB-EC"/>
</dbReference>
<evidence type="ECO:0000259" key="1">
    <source>
        <dbReference type="PROSITE" id="PS50894"/>
    </source>
</evidence>
<sequence length="366" mass="40058">MDITALLQPRVADRESLQEFIDDLTDQVPNIERDIARLKAAPGDMALVADLFRALHNVKGNAAICKVDIGVAIAHPIETLLARLRAGELGFSELLAEVILLAMDRLELAMEALTGQRPLDPLKLVELVGGLERLAGASSDALDQGAVLLIEAVTGFRPAGAARVLRPQPSAITRGPENVAADLRFFRSLALQFEARSPLFKGRSKRLLQLAQDTNRAAGKPVDAIQLEAAIYLHDVGMMFLPESVWLRVEKFTEEDRRRLQSHPTQAAGLLERMEGWLGAAQMVAQHHEMPDGGGYPQQLKADEICAGAKILAIVDAFEAVTLKHSHRGQSRSLLRAIAEVNACDNQFAPEWITPFNTVIRRMVEG</sequence>
<evidence type="ECO:0000259" key="2">
    <source>
        <dbReference type="PROSITE" id="PS51832"/>
    </source>
</evidence>
<dbReference type="SUPFAM" id="SSF47226">
    <property type="entry name" value="Histidine-containing phosphotransfer domain, HPT domain"/>
    <property type="match status" value="1"/>
</dbReference>
<dbReference type="InterPro" id="IPR008207">
    <property type="entry name" value="Sig_transdc_His_kin_Hpt_dom"/>
</dbReference>
<dbReference type="PROSITE" id="PS51832">
    <property type="entry name" value="HD_GYP"/>
    <property type="match status" value="1"/>
</dbReference>
<dbReference type="EC" id="3.1.4.52" evidence="3"/>
<dbReference type="InterPro" id="IPR003607">
    <property type="entry name" value="HD/PDEase_dom"/>
</dbReference>
<dbReference type="AlphaFoldDB" id="A0A1J5SBV2"/>
<feature type="domain" description="HD-GYP" evidence="2">
    <location>
        <begin position="172"/>
        <end position="366"/>
    </location>
</feature>
<organism evidence="3">
    <name type="scientific">mine drainage metagenome</name>
    <dbReference type="NCBI Taxonomy" id="410659"/>
    <lineage>
        <taxon>unclassified sequences</taxon>
        <taxon>metagenomes</taxon>
        <taxon>ecological metagenomes</taxon>
    </lineage>
</organism>
<comment type="caution">
    <text evidence="3">The sequence shown here is derived from an EMBL/GenBank/DDBJ whole genome shotgun (WGS) entry which is preliminary data.</text>
</comment>
<feature type="domain" description="HPt" evidence="1">
    <location>
        <begin position="9"/>
        <end position="116"/>
    </location>
</feature>